<evidence type="ECO:0000256" key="2">
    <source>
        <dbReference type="SAM" id="SignalP"/>
    </source>
</evidence>
<dbReference type="SMART" id="SM00900">
    <property type="entry name" value="FMN_bind"/>
    <property type="match status" value="1"/>
</dbReference>
<feature type="chain" id="PRO_5020893554" evidence="2">
    <location>
        <begin position="27"/>
        <end position="159"/>
    </location>
</feature>
<dbReference type="AlphaFoldDB" id="A0A4Q2JH00"/>
<sequence length="159" mass="15689">MRTRALLLASAASAAAIIGGWQLGDAATESPTMATGSASAGSTGAGDTSGTSSTDATSSGAATSTGAADGTYTGRSVPTRFGDVQVRVTISGGSITDVTALRLTDSDGRSVQISNRAAPMLRTEVLQAQSASVSMIGGATYTSAAYLQSLQSALDAARF</sequence>
<dbReference type="Gene3D" id="3.90.1010.20">
    <property type="match status" value="1"/>
</dbReference>
<comment type="caution">
    <text evidence="4">The sequence shown here is derived from an EMBL/GenBank/DDBJ whole genome shotgun (WGS) entry which is preliminary data.</text>
</comment>
<name>A0A4Q2JH00_9MICO</name>
<dbReference type="EMBL" id="SDPL01000333">
    <property type="protein sequence ID" value="RXZ45719.1"/>
    <property type="molecule type" value="Genomic_DNA"/>
</dbReference>
<evidence type="ECO:0000313" key="5">
    <source>
        <dbReference type="Proteomes" id="UP000292881"/>
    </source>
</evidence>
<feature type="signal peptide" evidence="2">
    <location>
        <begin position="1"/>
        <end position="26"/>
    </location>
</feature>
<keyword evidence="2" id="KW-0732">Signal</keyword>
<gene>
    <name evidence="4" type="ORF">ESO86_13645</name>
</gene>
<organism evidence="4 5">
    <name type="scientific">Agromyces binzhouensis</name>
    <dbReference type="NCBI Taxonomy" id="1817495"/>
    <lineage>
        <taxon>Bacteria</taxon>
        <taxon>Bacillati</taxon>
        <taxon>Actinomycetota</taxon>
        <taxon>Actinomycetes</taxon>
        <taxon>Micrococcales</taxon>
        <taxon>Microbacteriaceae</taxon>
        <taxon>Agromyces</taxon>
    </lineage>
</organism>
<dbReference type="Pfam" id="PF04205">
    <property type="entry name" value="FMN_bind"/>
    <property type="match status" value="1"/>
</dbReference>
<feature type="region of interest" description="Disordered" evidence="1">
    <location>
        <begin position="28"/>
        <end position="76"/>
    </location>
</feature>
<dbReference type="InterPro" id="IPR007329">
    <property type="entry name" value="FMN-bd"/>
</dbReference>
<reference evidence="4 5" key="1">
    <citation type="submission" date="2019-01" db="EMBL/GenBank/DDBJ databases">
        <authorList>
            <person name="Li J."/>
        </authorList>
    </citation>
    <scope>NUCLEOTIDE SEQUENCE [LARGE SCALE GENOMIC DNA]</scope>
    <source>
        <strain evidence="4 5">CGMCC 4.7180</strain>
    </source>
</reference>
<accession>A0A4Q2JH00</accession>
<evidence type="ECO:0000259" key="3">
    <source>
        <dbReference type="SMART" id="SM00900"/>
    </source>
</evidence>
<dbReference type="RefSeq" id="WP_129235498.1">
    <property type="nucleotide sequence ID" value="NZ_SDPL01000333.1"/>
</dbReference>
<protein>
    <submittedName>
        <fullName evidence="4">FMN-binding protein</fullName>
    </submittedName>
</protein>
<dbReference type="GO" id="GO:0016020">
    <property type="term" value="C:membrane"/>
    <property type="evidence" value="ECO:0007669"/>
    <property type="project" value="InterPro"/>
</dbReference>
<dbReference type="Proteomes" id="UP000292881">
    <property type="component" value="Unassembled WGS sequence"/>
</dbReference>
<proteinExistence type="predicted"/>
<evidence type="ECO:0000256" key="1">
    <source>
        <dbReference type="SAM" id="MobiDB-lite"/>
    </source>
</evidence>
<dbReference type="GO" id="GO:0010181">
    <property type="term" value="F:FMN binding"/>
    <property type="evidence" value="ECO:0007669"/>
    <property type="project" value="InterPro"/>
</dbReference>
<feature type="domain" description="FMN-binding" evidence="3">
    <location>
        <begin position="80"/>
        <end position="157"/>
    </location>
</feature>
<feature type="compositionally biased region" description="Low complexity" evidence="1">
    <location>
        <begin position="34"/>
        <end position="71"/>
    </location>
</feature>
<evidence type="ECO:0000313" key="4">
    <source>
        <dbReference type="EMBL" id="RXZ45719.1"/>
    </source>
</evidence>
<keyword evidence="5" id="KW-1185">Reference proteome</keyword>
<dbReference type="OrthoDB" id="8099475at2"/>